<dbReference type="AlphaFoldDB" id="A0A165H6W8"/>
<gene>
    <name evidence="3" type="ORF">EXIGLDRAFT_719226</name>
</gene>
<dbReference type="Gene3D" id="3.20.20.80">
    <property type="entry name" value="Glycosidases"/>
    <property type="match status" value="1"/>
</dbReference>
<dbReference type="InterPro" id="IPR052974">
    <property type="entry name" value="GH79_Enzymes"/>
</dbReference>
<dbReference type="PANTHER" id="PTHR36183:SF2">
    <property type="entry name" value="BETA-GLUCURONIDASE C-TERMINAL DOMAIN-CONTAINING PROTEIN"/>
    <property type="match status" value="1"/>
</dbReference>
<feature type="region of interest" description="Disordered" evidence="1">
    <location>
        <begin position="582"/>
        <end position="604"/>
    </location>
</feature>
<dbReference type="SUPFAM" id="SSF51445">
    <property type="entry name" value="(Trans)glycosidases"/>
    <property type="match status" value="1"/>
</dbReference>
<keyword evidence="4" id="KW-1185">Reference proteome</keyword>
<evidence type="ECO:0000256" key="1">
    <source>
        <dbReference type="SAM" id="MobiDB-lite"/>
    </source>
</evidence>
<dbReference type="Proteomes" id="UP000077266">
    <property type="component" value="Unassembled WGS sequence"/>
</dbReference>
<feature type="domain" description="Beta-glucuronidase C-terminal" evidence="2">
    <location>
        <begin position="438"/>
        <end position="537"/>
    </location>
</feature>
<dbReference type="InParanoid" id="A0A165H6W8"/>
<dbReference type="EMBL" id="KV426025">
    <property type="protein sequence ID" value="KZV91536.1"/>
    <property type="molecule type" value="Genomic_DNA"/>
</dbReference>
<dbReference type="InterPro" id="IPR017853">
    <property type="entry name" value="GH"/>
</dbReference>
<protein>
    <recommendedName>
        <fullName evidence="2">Beta-glucuronidase C-terminal domain-containing protein</fullName>
    </recommendedName>
</protein>
<evidence type="ECO:0000313" key="3">
    <source>
        <dbReference type="EMBL" id="KZV91536.1"/>
    </source>
</evidence>
<name>A0A165H6W8_EXIGL</name>
<dbReference type="Gene3D" id="2.60.40.1180">
    <property type="entry name" value="Golgi alpha-mannosidase II"/>
    <property type="match status" value="1"/>
</dbReference>
<reference evidence="3 4" key="1">
    <citation type="journal article" date="2016" name="Mol. Biol. Evol.">
        <title>Comparative Genomics of Early-Diverging Mushroom-Forming Fungi Provides Insights into the Origins of Lignocellulose Decay Capabilities.</title>
        <authorList>
            <person name="Nagy L.G."/>
            <person name="Riley R."/>
            <person name="Tritt A."/>
            <person name="Adam C."/>
            <person name="Daum C."/>
            <person name="Floudas D."/>
            <person name="Sun H."/>
            <person name="Yadav J.S."/>
            <person name="Pangilinan J."/>
            <person name="Larsson K.H."/>
            <person name="Matsuura K."/>
            <person name="Barry K."/>
            <person name="Labutti K."/>
            <person name="Kuo R."/>
            <person name="Ohm R.A."/>
            <person name="Bhattacharya S.S."/>
            <person name="Shirouzu T."/>
            <person name="Yoshinaga Y."/>
            <person name="Martin F.M."/>
            <person name="Grigoriev I.V."/>
            <person name="Hibbett D.S."/>
        </authorList>
    </citation>
    <scope>NUCLEOTIDE SEQUENCE [LARGE SCALE GENOMIC DNA]</scope>
    <source>
        <strain evidence="3 4">HHB12029</strain>
    </source>
</reference>
<dbReference type="OrthoDB" id="2796951at2759"/>
<dbReference type="STRING" id="1314781.A0A165H6W8"/>
<proteinExistence type="predicted"/>
<evidence type="ECO:0000313" key="4">
    <source>
        <dbReference type="Proteomes" id="UP000077266"/>
    </source>
</evidence>
<accession>A0A165H6W8</accession>
<dbReference type="PANTHER" id="PTHR36183">
    <property type="entry name" value="BETA-GLUCURONIDASE"/>
    <property type="match status" value="1"/>
</dbReference>
<dbReference type="Pfam" id="PF16862">
    <property type="entry name" value="Glyco_hydro_79C"/>
    <property type="match status" value="1"/>
</dbReference>
<sequence length="629" mass="68035">MPTAGPYLGWQVGAAASALTTSRRSQISQAYDPTTLQDPPLPNPAPNLNFDITLDTSGNPQASIELQKGNSFMGVSIEMSLAEAIIGPNSSYLRPQFLNLMSVLKERAGPPILRLGGNTQEKAKLLDVLPNGGSIDKIAIGPTGYTNTPTLLYTLDVLKALRETSELLGIKWWLGIPMNQTTPPRLEIIEQGEAVMGEFLAGWQLGNEPDLYAQHNYRTADYSQQNYIDEFQSILDDINAHPTIQVKNNLGGPGVCCLWNLNGILDQFNYLQRFGNQLSTMIIEHYPIDNCIKGQHDPQEMMNEYMMHTSPQKFAGDYRDAVGKAMVAGKQVVLLETNTASCNGFLGLSDGFSAALWIADLGLSLGAINFTNIMVHLGGQAAYYNPFVSPPHNATKPFMWTVGPPWYGILFVAEALGKTGTARIADLAANEANPYTPAFVIYENNQPARVALFNYMSDPSGQHDYTARIQTGAAEVKVRYLVAPQVSSKIPNVTWAGQTFGSYFESDGLPRGEHETVTIPCSAGVCPVPVPAPGAALVFLNDNSYNPDDDMVTYASSHTTRMHNTAAVEPGQLYDTNGMNAKQRAAMKKASTSDPNNAKKNAATAKTASTGTWWGVSLAIVAGGLIMLA</sequence>
<dbReference type="InterPro" id="IPR013780">
    <property type="entry name" value="Glyco_hydro_b"/>
</dbReference>
<organism evidence="3 4">
    <name type="scientific">Exidia glandulosa HHB12029</name>
    <dbReference type="NCBI Taxonomy" id="1314781"/>
    <lineage>
        <taxon>Eukaryota</taxon>
        <taxon>Fungi</taxon>
        <taxon>Dikarya</taxon>
        <taxon>Basidiomycota</taxon>
        <taxon>Agaricomycotina</taxon>
        <taxon>Agaricomycetes</taxon>
        <taxon>Auriculariales</taxon>
        <taxon>Exidiaceae</taxon>
        <taxon>Exidia</taxon>
    </lineage>
</organism>
<dbReference type="InterPro" id="IPR031728">
    <property type="entry name" value="GlcAase_C"/>
</dbReference>
<evidence type="ECO:0000259" key="2">
    <source>
        <dbReference type="Pfam" id="PF16862"/>
    </source>
</evidence>